<accession>E9HVF2</accession>
<feature type="region of interest" description="Disordered" evidence="1">
    <location>
        <begin position="85"/>
        <end position="109"/>
    </location>
</feature>
<proteinExistence type="predicted"/>
<evidence type="ECO:0000313" key="2">
    <source>
        <dbReference type="EMBL" id="EFX64281.1"/>
    </source>
</evidence>
<protein>
    <submittedName>
        <fullName evidence="2">Uncharacterized protein</fullName>
    </submittedName>
</protein>
<dbReference type="InParanoid" id="E9HVF2"/>
<evidence type="ECO:0000313" key="3">
    <source>
        <dbReference type="Proteomes" id="UP000000305"/>
    </source>
</evidence>
<dbReference type="HOGENOM" id="CLU_1556842_0_0_1"/>
<keyword evidence="3" id="KW-1185">Reference proteome</keyword>
<name>E9HVF2_DAPPU</name>
<dbReference type="Proteomes" id="UP000000305">
    <property type="component" value="Unassembled WGS sequence"/>
</dbReference>
<evidence type="ECO:0000256" key="1">
    <source>
        <dbReference type="SAM" id="MobiDB-lite"/>
    </source>
</evidence>
<dbReference type="KEGG" id="dpx:DAPPUDRAFT_118326"/>
<dbReference type="EMBL" id="GL732850">
    <property type="protein sequence ID" value="EFX64281.1"/>
    <property type="molecule type" value="Genomic_DNA"/>
</dbReference>
<gene>
    <name evidence="2" type="ORF">DAPPUDRAFT_118326</name>
</gene>
<reference evidence="2 3" key="1">
    <citation type="journal article" date="2011" name="Science">
        <title>The ecoresponsive genome of Daphnia pulex.</title>
        <authorList>
            <person name="Colbourne J.K."/>
            <person name="Pfrender M.E."/>
            <person name="Gilbert D."/>
            <person name="Thomas W.K."/>
            <person name="Tucker A."/>
            <person name="Oakley T.H."/>
            <person name="Tokishita S."/>
            <person name="Aerts A."/>
            <person name="Arnold G.J."/>
            <person name="Basu M.K."/>
            <person name="Bauer D.J."/>
            <person name="Caceres C.E."/>
            <person name="Carmel L."/>
            <person name="Casola C."/>
            <person name="Choi J.H."/>
            <person name="Detter J.C."/>
            <person name="Dong Q."/>
            <person name="Dusheyko S."/>
            <person name="Eads B.D."/>
            <person name="Frohlich T."/>
            <person name="Geiler-Samerotte K.A."/>
            <person name="Gerlach D."/>
            <person name="Hatcher P."/>
            <person name="Jogdeo S."/>
            <person name="Krijgsveld J."/>
            <person name="Kriventseva E.V."/>
            <person name="Kultz D."/>
            <person name="Laforsch C."/>
            <person name="Lindquist E."/>
            <person name="Lopez J."/>
            <person name="Manak J.R."/>
            <person name="Muller J."/>
            <person name="Pangilinan J."/>
            <person name="Patwardhan R.P."/>
            <person name="Pitluck S."/>
            <person name="Pritham E.J."/>
            <person name="Rechtsteiner A."/>
            <person name="Rho M."/>
            <person name="Rogozin I.B."/>
            <person name="Sakarya O."/>
            <person name="Salamov A."/>
            <person name="Schaack S."/>
            <person name="Shapiro H."/>
            <person name="Shiga Y."/>
            <person name="Skalitzky C."/>
            <person name="Smith Z."/>
            <person name="Souvorov A."/>
            <person name="Sung W."/>
            <person name="Tang Z."/>
            <person name="Tsuchiya D."/>
            <person name="Tu H."/>
            <person name="Vos H."/>
            <person name="Wang M."/>
            <person name="Wolf Y.I."/>
            <person name="Yamagata H."/>
            <person name="Yamada T."/>
            <person name="Ye Y."/>
            <person name="Shaw J.R."/>
            <person name="Andrews J."/>
            <person name="Crease T.J."/>
            <person name="Tang H."/>
            <person name="Lucas S.M."/>
            <person name="Robertson H.M."/>
            <person name="Bork P."/>
            <person name="Koonin E.V."/>
            <person name="Zdobnov E.M."/>
            <person name="Grigoriev I.V."/>
            <person name="Lynch M."/>
            <person name="Boore J.L."/>
        </authorList>
    </citation>
    <scope>NUCLEOTIDE SEQUENCE [LARGE SCALE GENOMIC DNA]</scope>
</reference>
<organism evidence="2 3">
    <name type="scientific">Daphnia pulex</name>
    <name type="common">Water flea</name>
    <dbReference type="NCBI Taxonomy" id="6669"/>
    <lineage>
        <taxon>Eukaryota</taxon>
        <taxon>Metazoa</taxon>
        <taxon>Ecdysozoa</taxon>
        <taxon>Arthropoda</taxon>
        <taxon>Crustacea</taxon>
        <taxon>Branchiopoda</taxon>
        <taxon>Diplostraca</taxon>
        <taxon>Cladocera</taxon>
        <taxon>Anomopoda</taxon>
        <taxon>Daphniidae</taxon>
        <taxon>Daphnia</taxon>
    </lineage>
</organism>
<sequence length="179" mass="20013">MLRRLEVLGNCELPTKPNNHNKSSFTATRFDLIPAPIVPTVPALVPAPVQVPCSALILVQPQREVPAAAPAAPTKPTIGLVCDSDDKWEPAGEAAPRIHPAEQEEEYGDSTVPDRIIQLQLNRQRRTRIPFHERDESNIHRSGAEMRVGCEGLFINRQGAEEWEEEEPEEQRTNQLTMV</sequence>
<dbReference type="AlphaFoldDB" id="E9HVF2"/>
<feature type="region of interest" description="Disordered" evidence="1">
    <location>
        <begin position="160"/>
        <end position="179"/>
    </location>
</feature>